<dbReference type="Proteomes" id="UP000515153">
    <property type="component" value="Unplaced"/>
</dbReference>
<gene>
    <name evidence="2" type="ORF">PgNI_05002</name>
</gene>
<sequence length="110" mass="12513">MRDMSVAVVSLPYWRYLGPRGTTESFKEPGRLTLLRTLPGFTPPFLVTPRRLPISAMSGRLIDATVRSRRQARQVIVGRWREHTCNGRICHKISHFGVVGVVDRVSPTER</sequence>
<dbReference type="AlphaFoldDB" id="A0A6P8BEG2"/>
<reference evidence="2" key="3">
    <citation type="submission" date="2025-08" db="UniProtKB">
        <authorList>
            <consortium name="RefSeq"/>
        </authorList>
    </citation>
    <scope>IDENTIFICATION</scope>
    <source>
        <strain evidence="2">NI907</strain>
    </source>
</reference>
<reference evidence="2" key="2">
    <citation type="submission" date="2019-10" db="EMBL/GenBank/DDBJ databases">
        <authorList>
            <consortium name="NCBI Genome Project"/>
        </authorList>
    </citation>
    <scope>NUCLEOTIDE SEQUENCE</scope>
    <source>
        <strain evidence="2">NI907</strain>
    </source>
</reference>
<evidence type="ECO:0000313" key="2">
    <source>
        <dbReference type="RefSeq" id="XP_030985628.1"/>
    </source>
</evidence>
<keyword evidence="1" id="KW-1185">Reference proteome</keyword>
<reference evidence="2" key="1">
    <citation type="journal article" date="2019" name="Mol. Biol. Evol.">
        <title>Blast fungal genomes show frequent chromosomal changes, gene gains and losses, and effector gene turnover.</title>
        <authorList>
            <person name="Gomez Luciano L.B."/>
            <person name="Jason Tsai I."/>
            <person name="Chuma I."/>
            <person name="Tosa Y."/>
            <person name="Chen Y.H."/>
            <person name="Li J.Y."/>
            <person name="Li M.Y."/>
            <person name="Jade Lu M.Y."/>
            <person name="Nakayashiki H."/>
            <person name="Li W.H."/>
        </authorList>
    </citation>
    <scope>NUCLEOTIDE SEQUENCE</scope>
    <source>
        <strain evidence="2">NI907</strain>
    </source>
</reference>
<dbReference type="RefSeq" id="XP_030985628.1">
    <property type="nucleotide sequence ID" value="XM_031125043.1"/>
</dbReference>
<organism evidence="1 2">
    <name type="scientific">Pyricularia grisea</name>
    <name type="common">Crabgrass-specific blast fungus</name>
    <name type="synonym">Magnaporthe grisea</name>
    <dbReference type="NCBI Taxonomy" id="148305"/>
    <lineage>
        <taxon>Eukaryota</taxon>
        <taxon>Fungi</taxon>
        <taxon>Dikarya</taxon>
        <taxon>Ascomycota</taxon>
        <taxon>Pezizomycotina</taxon>
        <taxon>Sordariomycetes</taxon>
        <taxon>Sordariomycetidae</taxon>
        <taxon>Magnaporthales</taxon>
        <taxon>Pyriculariaceae</taxon>
        <taxon>Pyricularia</taxon>
    </lineage>
</organism>
<proteinExistence type="predicted"/>
<dbReference type="GeneID" id="41959952"/>
<evidence type="ECO:0000313" key="1">
    <source>
        <dbReference type="Proteomes" id="UP000515153"/>
    </source>
</evidence>
<protein>
    <submittedName>
        <fullName evidence="2">Uncharacterized protein</fullName>
    </submittedName>
</protein>
<accession>A0A6P8BEG2</accession>
<name>A0A6P8BEG2_PYRGI</name>
<dbReference type="KEGG" id="pgri:PgNI_05002"/>